<accession>A0A0E9VC88</accession>
<reference evidence="1" key="1">
    <citation type="submission" date="2014-11" db="EMBL/GenBank/DDBJ databases">
        <authorList>
            <person name="Amaro Gonzalez C."/>
        </authorList>
    </citation>
    <scope>NUCLEOTIDE SEQUENCE</scope>
</reference>
<dbReference type="EMBL" id="GBXM01033497">
    <property type="protein sequence ID" value="JAH75080.1"/>
    <property type="molecule type" value="Transcribed_RNA"/>
</dbReference>
<protein>
    <submittedName>
        <fullName evidence="1">Uncharacterized protein</fullName>
    </submittedName>
</protein>
<evidence type="ECO:0000313" key="1">
    <source>
        <dbReference type="EMBL" id="JAH75080.1"/>
    </source>
</evidence>
<reference evidence="1" key="2">
    <citation type="journal article" date="2015" name="Fish Shellfish Immunol.">
        <title>Early steps in the European eel (Anguilla anguilla)-Vibrio vulnificus interaction in the gills: Role of the RtxA13 toxin.</title>
        <authorList>
            <person name="Callol A."/>
            <person name="Pajuelo D."/>
            <person name="Ebbesson L."/>
            <person name="Teles M."/>
            <person name="MacKenzie S."/>
            <person name="Amaro C."/>
        </authorList>
    </citation>
    <scope>NUCLEOTIDE SEQUENCE</scope>
</reference>
<sequence>MSVLYFWSNVRFKLSSDFQLAENVINLVRHKYSNLGDY</sequence>
<organism evidence="1">
    <name type="scientific">Anguilla anguilla</name>
    <name type="common">European freshwater eel</name>
    <name type="synonym">Muraena anguilla</name>
    <dbReference type="NCBI Taxonomy" id="7936"/>
    <lineage>
        <taxon>Eukaryota</taxon>
        <taxon>Metazoa</taxon>
        <taxon>Chordata</taxon>
        <taxon>Craniata</taxon>
        <taxon>Vertebrata</taxon>
        <taxon>Euteleostomi</taxon>
        <taxon>Actinopterygii</taxon>
        <taxon>Neopterygii</taxon>
        <taxon>Teleostei</taxon>
        <taxon>Anguilliformes</taxon>
        <taxon>Anguillidae</taxon>
        <taxon>Anguilla</taxon>
    </lineage>
</organism>
<name>A0A0E9VC88_ANGAN</name>
<proteinExistence type="predicted"/>
<dbReference type="AlphaFoldDB" id="A0A0E9VC88"/>